<evidence type="ECO:0000256" key="1">
    <source>
        <dbReference type="SAM" id="MobiDB-lite"/>
    </source>
</evidence>
<feature type="region of interest" description="Disordered" evidence="1">
    <location>
        <begin position="155"/>
        <end position="183"/>
    </location>
</feature>
<evidence type="ECO:0000313" key="2">
    <source>
        <dbReference type="EMBL" id="MBO0662777.1"/>
    </source>
</evidence>
<protein>
    <submittedName>
        <fullName evidence="2">Uncharacterized protein</fullName>
    </submittedName>
</protein>
<dbReference type="AlphaFoldDB" id="A0A939G082"/>
<dbReference type="EMBL" id="JAFMPP010000006">
    <property type="protein sequence ID" value="MBO0662777.1"/>
    <property type="molecule type" value="Genomic_DNA"/>
</dbReference>
<keyword evidence="3" id="KW-1185">Reference proteome</keyword>
<dbReference type="Proteomes" id="UP000664122">
    <property type="component" value="Unassembled WGS sequence"/>
</dbReference>
<reference evidence="2" key="1">
    <citation type="submission" date="2021-03" db="EMBL/GenBank/DDBJ databases">
        <title>Whole genome sequence of Jiella sp. CQZ9-1.</title>
        <authorList>
            <person name="Tuo L."/>
        </authorList>
    </citation>
    <scope>NUCLEOTIDE SEQUENCE</scope>
    <source>
        <strain evidence="2">CQZ9-1</strain>
    </source>
</reference>
<sequence length="183" mass="20607">MPNVIARAHLGLSDRGHRGDGLIRRLRGRCLVVPIVFGDNVINGEGHASSGRFERGGQRLAQRSFVEGCGTAKRISRIVVMLSAFGDRIVGNRLRNTPRLRRDSIVSNRLRLKTVRIRRRKLRQSGARTQRLFQNPCQLFERVVQLVVERLTARAGGTGQVPHRHTTPRLSPHGDLSLHKIDH</sequence>
<proteinExistence type="predicted"/>
<accession>A0A939G082</accession>
<dbReference type="RefSeq" id="WP_207257561.1">
    <property type="nucleotide sequence ID" value="NZ_JAFMPP010000006.1"/>
</dbReference>
<name>A0A939G082_9HYPH</name>
<comment type="caution">
    <text evidence="2">The sequence shown here is derived from an EMBL/GenBank/DDBJ whole genome shotgun (WGS) entry which is preliminary data.</text>
</comment>
<organism evidence="2 3">
    <name type="scientific">Jiella flava</name>
    <dbReference type="NCBI Taxonomy" id="2816857"/>
    <lineage>
        <taxon>Bacteria</taxon>
        <taxon>Pseudomonadati</taxon>
        <taxon>Pseudomonadota</taxon>
        <taxon>Alphaproteobacteria</taxon>
        <taxon>Hyphomicrobiales</taxon>
        <taxon>Aurantimonadaceae</taxon>
        <taxon>Jiella</taxon>
    </lineage>
</organism>
<evidence type="ECO:0000313" key="3">
    <source>
        <dbReference type="Proteomes" id="UP000664122"/>
    </source>
</evidence>
<gene>
    <name evidence="2" type="ORF">J1C48_09320</name>
</gene>